<evidence type="ECO:0000313" key="3">
    <source>
        <dbReference type="Proteomes" id="UP000054481"/>
    </source>
</evidence>
<protein>
    <submittedName>
        <fullName evidence="2">Uncharacterized protein</fullName>
    </submittedName>
</protein>
<evidence type="ECO:0000256" key="1">
    <source>
        <dbReference type="SAM" id="MobiDB-lite"/>
    </source>
</evidence>
<dbReference type="EMBL" id="KQ030519">
    <property type="protein sequence ID" value="KJZ75177.1"/>
    <property type="molecule type" value="Genomic_DNA"/>
</dbReference>
<feature type="region of interest" description="Disordered" evidence="1">
    <location>
        <begin position="27"/>
        <end position="80"/>
    </location>
</feature>
<evidence type="ECO:0000313" key="2">
    <source>
        <dbReference type="EMBL" id="KJZ75177.1"/>
    </source>
</evidence>
<sequence>MNGQIAIKLARPRRKCEARWTRQVGCREARFPPWEAGERCSREHASGDRRTRSPAPARGSDHGGGQGDPRGSPPYYQTAQPLVAKAVLPEQPIHNEMPMQQRNLVHENVAELKPSLKATMHSTVIPL</sequence>
<name>A0A0F8A0A7_9HYPO</name>
<reference evidence="2 3" key="1">
    <citation type="journal article" date="2014" name="Genome Biol. Evol.">
        <title>Comparative genomics and transcriptomics analyses reveal divergent lifestyle features of nematode endoparasitic fungus Hirsutella minnesotensis.</title>
        <authorList>
            <person name="Lai Y."/>
            <person name="Liu K."/>
            <person name="Zhang X."/>
            <person name="Zhang X."/>
            <person name="Li K."/>
            <person name="Wang N."/>
            <person name="Shu C."/>
            <person name="Wu Y."/>
            <person name="Wang C."/>
            <person name="Bushley K.E."/>
            <person name="Xiang M."/>
            <person name="Liu X."/>
        </authorList>
    </citation>
    <scope>NUCLEOTIDE SEQUENCE [LARGE SCALE GENOMIC DNA]</scope>
    <source>
        <strain evidence="2 3">3608</strain>
    </source>
</reference>
<keyword evidence="3" id="KW-1185">Reference proteome</keyword>
<proteinExistence type="predicted"/>
<dbReference type="Proteomes" id="UP000054481">
    <property type="component" value="Unassembled WGS sequence"/>
</dbReference>
<gene>
    <name evidence="2" type="ORF">HIM_05371</name>
</gene>
<accession>A0A0F8A0A7</accession>
<feature type="compositionally biased region" description="Basic and acidic residues" evidence="1">
    <location>
        <begin position="27"/>
        <end position="51"/>
    </location>
</feature>
<organism evidence="2 3">
    <name type="scientific">Hirsutella minnesotensis 3608</name>
    <dbReference type="NCBI Taxonomy" id="1043627"/>
    <lineage>
        <taxon>Eukaryota</taxon>
        <taxon>Fungi</taxon>
        <taxon>Dikarya</taxon>
        <taxon>Ascomycota</taxon>
        <taxon>Pezizomycotina</taxon>
        <taxon>Sordariomycetes</taxon>
        <taxon>Hypocreomycetidae</taxon>
        <taxon>Hypocreales</taxon>
        <taxon>Ophiocordycipitaceae</taxon>
        <taxon>Hirsutella</taxon>
    </lineage>
</organism>
<dbReference type="AlphaFoldDB" id="A0A0F8A0A7"/>